<evidence type="ECO:0000256" key="1">
    <source>
        <dbReference type="SAM" id="MobiDB-lite"/>
    </source>
</evidence>
<protein>
    <submittedName>
        <fullName evidence="2">Uncharacterized protein</fullName>
    </submittedName>
</protein>
<sequence length="85" mass="9284">MTASSTPRNGGKWRAPEEKSTAATRPSEHIEQLASEDIVCGVDNIETPAPSKVYQFEASAGKKLQLESPKVESRGSRRIRTRQSG</sequence>
<evidence type="ECO:0000313" key="3">
    <source>
        <dbReference type="Proteomes" id="UP001055172"/>
    </source>
</evidence>
<dbReference type="EMBL" id="BPPX01000012">
    <property type="protein sequence ID" value="GJC83518.1"/>
    <property type="molecule type" value="Genomic_DNA"/>
</dbReference>
<feature type="region of interest" description="Disordered" evidence="1">
    <location>
        <begin position="63"/>
        <end position="85"/>
    </location>
</feature>
<name>A0AA37LTL7_9PEZI</name>
<organism evidence="2 3">
    <name type="scientific">Colletotrichum liriopes</name>
    <dbReference type="NCBI Taxonomy" id="708192"/>
    <lineage>
        <taxon>Eukaryota</taxon>
        <taxon>Fungi</taxon>
        <taxon>Dikarya</taxon>
        <taxon>Ascomycota</taxon>
        <taxon>Pezizomycotina</taxon>
        <taxon>Sordariomycetes</taxon>
        <taxon>Hypocreomycetidae</taxon>
        <taxon>Glomerellales</taxon>
        <taxon>Glomerellaceae</taxon>
        <taxon>Colletotrichum</taxon>
        <taxon>Colletotrichum spaethianum species complex</taxon>
    </lineage>
</organism>
<dbReference type="AlphaFoldDB" id="A0AA37LTL7"/>
<evidence type="ECO:0000313" key="2">
    <source>
        <dbReference type="EMBL" id="GJC83518.1"/>
    </source>
</evidence>
<feature type="compositionally biased region" description="Basic residues" evidence="1">
    <location>
        <begin position="76"/>
        <end position="85"/>
    </location>
</feature>
<keyword evidence="3" id="KW-1185">Reference proteome</keyword>
<proteinExistence type="predicted"/>
<feature type="region of interest" description="Disordered" evidence="1">
    <location>
        <begin position="1"/>
        <end position="32"/>
    </location>
</feature>
<gene>
    <name evidence="2" type="ORF">ColLi_06356</name>
</gene>
<accession>A0AA37LTL7</accession>
<comment type="caution">
    <text evidence="2">The sequence shown here is derived from an EMBL/GenBank/DDBJ whole genome shotgun (WGS) entry which is preliminary data.</text>
</comment>
<dbReference type="Proteomes" id="UP001055172">
    <property type="component" value="Unassembled WGS sequence"/>
</dbReference>
<reference evidence="2 3" key="1">
    <citation type="submission" date="2021-07" db="EMBL/GenBank/DDBJ databases">
        <title>Genome data of Colletotrichum spaethianum.</title>
        <authorList>
            <person name="Utami Y.D."/>
            <person name="Hiruma K."/>
        </authorList>
    </citation>
    <scope>NUCLEOTIDE SEQUENCE [LARGE SCALE GENOMIC DNA]</scope>
    <source>
        <strain evidence="2 3">MAFF 242679</strain>
    </source>
</reference>
<feature type="compositionally biased region" description="Basic and acidic residues" evidence="1">
    <location>
        <begin position="14"/>
        <end position="31"/>
    </location>
</feature>